<feature type="compositionally biased region" description="Low complexity" evidence="3">
    <location>
        <begin position="293"/>
        <end position="302"/>
    </location>
</feature>
<dbReference type="InterPro" id="IPR003729">
    <property type="entry name" value="Bi_nuclease_dom"/>
</dbReference>
<dbReference type="GO" id="GO:0004518">
    <property type="term" value="F:nuclease activity"/>
    <property type="evidence" value="ECO:0007669"/>
    <property type="project" value="InterPro"/>
</dbReference>
<dbReference type="Proteomes" id="UP000660262">
    <property type="component" value="Unassembled WGS sequence"/>
</dbReference>
<feature type="domain" description="BFN" evidence="4">
    <location>
        <begin position="124"/>
        <end position="283"/>
    </location>
</feature>
<sequence length="418" mass="45046">MMLRGAPCPVASPQSLVGQRAHVSRVSRVSQGPSSLLVGKAHGSWTQFGRRPLITSAAAAQTGGGPCAYAQAVSAGSRRDKTPLARWVVNTPRIHRADGLTARAASGDNAESQGGWYNGTETDYVRSAVHTVNPLTPPDATTSGQPPPYAVLLKALDAPHVGRALKMIIAEESAKHIINALASPPQTNADGVPIPQAIHGRPSVYEFMIASLVAMQATVTKVLVHDLDARSTYHARVYYRLAGSDVEAHVDARPSDALNIALRAQCTNVYVHNNLMSMHGVDVQAEDERAAKSAESSASCHSKGIRNGNMHSHAAVTRQQHGNVSVTPSPPPQLRVNIKRAKARLKDRTAELQLRMDVATAEERYEDAAQIRDELDHVLMSDRSQSLLVALEAAAEDGRHNEAERLYEMLMKHLDVQA</sequence>
<feature type="region of interest" description="Disordered" evidence="3">
    <location>
        <begin position="287"/>
        <end position="308"/>
    </location>
</feature>
<evidence type="ECO:0000256" key="3">
    <source>
        <dbReference type="SAM" id="MobiDB-lite"/>
    </source>
</evidence>
<dbReference type="PROSITE" id="PS51658">
    <property type="entry name" value="BFN"/>
    <property type="match status" value="1"/>
</dbReference>
<dbReference type="InterPro" id="IPR036104">
    <property type="entry name" value="BFN_sf"/>
</dbReference>
<gene>
    <name evidence="5" type="ORF">PPROV_000598100</name>
</gene>
<dbReference type="Pfam" id="PF02577">
    <property type="entry name" value="BFN_dom"/>
    <property type="match status" value="1"/>
</dbReference>
<evidence type="ECO:0000313" key="5">
    <source>
        <dbReference type="EMBL" id="GHP07240.1"/>
    </source>
</evidence>
<keyword evidence="6" id="KW-1185">Reference proteome</keyword>
<reference evidence="5" key="1">
    <citation type="submission" date="2020-10" db="EMBL/GenBank/DDBJ databases">
        <title>Unveiling of a novel bifunctional photoreceptor, Dualchrome1, isolated from a cosmopolitan green alga.</title>
        <authorList>
            <person name="Suzuki S."/>
            <person name="Kawachi M."/>
        </authorList>
    </citation>
    <scope>NUCLEOTIDE SEQUENCE</scope>
    <source>
        <strain evidence="5">NIES 2893</strain>
    </source>
</reference>
<comment type="function">
    <text evidence="2">Bifunctional nuclease with both RNase and DNase activities. Involved in basal defense response. Participates in abscisic acid-derived callose deposition following infection by a necrotrophic pathogen.</text>
</comment>
<dbReference type="EMBL" id="BNJQ01000015">
    <property type="protein sequence ID" value="GHP07240.1"/>
    <property type="molecule type" value="Genomic_DNA"/>
</dbReference>
<evidence type="ECO:0000256" key="1">
    <source>
        <dbReference type="ARBA" id="ARBA00009095"/>
    </source>
</evidence>
<dbReference type="GO" id="GO:0005634">
    <property type="term" value="C:nucleus"/>
    <property type="evidence" value="ECO:0007669"/>
    <property type="project" value="TreeGrafter"/>
</dbReference>
<proteinExistence type="inferred from homology"/>
<dbReference type="GO" id="GO:0030891">
    <property type="term" value="C:VCB complex"/>
    <property type="evidence" value="ECO:0007669"/>
    <property type="project" value="TreeGrafter"/>
</dbReference>
<evidence type="ECO:0000259" key="4">
    <source>
        <dbReference type="PROSITE" id="PS51658"/>
    </source>
</evidence>
<organism evidence="5 6">
    <name type="scientific">Pycnococcus provasolii</name>
    <dbReference type="NCBI Taxonomy" id="41880"/>
    <lineage>
        <taxon>Eukaryota</taxon>
        <taxon>Viridiplantae</taxon>
        <taxon>Chlorophyta</taxon>
        <taxon>Pseudoscourfieldiophyceae</taxon>
        <taxon>Pseudoscourfieldiales</taxon>
        <taxon>Pycnococcaceae</taxon>
        <taxon>Pycnococcus</taxon>
    </lineage>
</organism>
<dbReference type="AlphaFoldDB" id="A0A830HN87"/>
<dbReference type="GO" id="GO:0016567">
    <property type="term" value="P:protein ubiquitination"/>
    <property type="evidence" value="ECO:0007669"/>
    <property type="project" value="TreeGrafter"/>
</dbReference>
<dbReference type="PANTHER" id="PTHR15160">
    <property type="entry name" value="VON HIPPEL-LINDAU PROTEIN"/>
    <property type="match status" value="1"/>
</dbReference>
<dbReference type="OrthoDB" id="566255at2759"/>
<comment type="similarity">
    <text evidence="1">Belongs to the bifunctional nuclease family.</text>
</comment>
<accession>A0A830HN87</accession>
<dbReference type="PANTHER" id="PTHR15160:SF1">
    <property type="entry name" value="VON HIPPEL-LINDAU DISEASE TUMOR SUPPRESSOR"/>
    <property type="match status" value="1"/>
</dbReference>
<comment type="caution">
    <text evidence="5">The sequence shown here is derived from an EMBL/GenBank/DDBJ whole genome shotgun (WGS) entry which is preliminary data.</text>
</comment>
<dbReference type="SUPFAM" id="SSF103256">
    <property type="entry name" value="Hypothetical protein TM0160"/>
    <property type="match status" value="1"/>
</dbReference>
<name>A0A830HN87_9CHLO</name>
<dbReference type="Gene3D" id="3.10.690.10">
    <property type="entry name" value="Bifunctional nuclease domain"/>
    <property type="match status" value="1"/>
</dbReference>
<evidence type="ECO:0000313" key="6">
    <source>
        <dbReference type="Proteomes" id="UP000660262"/>
    </source>
</evidence>
<evidence type="ECO:0000256" key="2">
    <source>
        <dbReference type="ARBA" id="ARBA00025428"/>
    </source>
</evidence>
<protein>
    <recommendedName>
        <fullName evidence="4">BFN domain-containing protein</fullName>
    </recommendedName>
</protein>